<dbReference type="EMBL" id="JALJOS010000095">
    <property type="protein sequence ID" value="KAK9816032.1"/>
    <property type="molecule type" value="Genomic_DNA"/>
</dbReference>
<comment type="caution">
    <text evidence="4">The sequence shown here is derived from an EMBL/GenBank/DDBJ whole genome shotgun (WGS) entry which is preliminary data.</text>
</comment>
<proteinExistence type="predicted"/>
<keyword evidence="1" id="KW-0479">Metal-binding</keyword>
<accession>A0AAW1Q4A4</accession>
<dbReference type="GO" id="GO:0008270">
    <property type="term" value="F:zinc ion binding"/>
    <property type="evidence" value="ECO:0007669"/>
    <property type="project" value="InterPro"/>
</dbReference>
<evidence type="ECO:0000256" key="1">
    <source>
        <dbReference type="ARBA" id="ARBA00022723"/>
    </source>
</evidence>
<dbReference type="GO" id="GO:0003676">
    <property type="term" value="F:nucleic acid binding"/>
    <property type="evidence" value="ECO:0007669"/>
    <property type="project" value="InterPro"/>
</dbReference>
<dbReference type="Pfam" id="PF08797">
    <property type="entry name" value="HIRAN"/>
    <property type="match status" value="1"/>
</dbReference>
<reference evidence="4 5" key="1">
    <citation type="journal article" date="2024" name="Nat. Commun.">
        <title>Phylogenomics reveals the evolutionary origins of lichenization in chlorophyte algae.</title>
        <authorList>
            <person name="Puginier C."/>
            <person name="Libourel C."/>
            <person name="Otte J."/>
            <person name="Skaloud P."/>
            <person name="Haon M."/>
            <person name="Grisel S."/>
            <person name="Petersen M."/>
            <person name="Berrin J.G."/>
            <person name="Delaux P.M."/>
            <person name="Dal Grande F."/>
            <person name="Keller J."/>
        </authorList>
    </citation>
    <scope>NUCLEOTIDE SEQUENCE [LARGE SCALE GENOMIC DNA]</scope>
    <source>
        <strain evidence="4 5">SAG 2145</strain>
    </source>
</reference>
<dbReference type="InterPro" id="IPR014905">
    <property type="entry name" value="HIRAN"/>
</dbReference>
<keyword evidence="2" id="KW-0378">Hydrolase</keyword>
<organism evidence="4 5">
    <name type="scientific">Apatococcus lobatus</name>
    <dbReference type="NCBI Taxonomy" id="904363"/>
    <lineage>
        <taxon>Eukaryota</taxon>
        <taxon>Viridiplantae</taxon>
        <taxon>Chlorophyta</taxon>
        <taxon>core chlorophytes</taxon>
        <taxon>Trebouxiophyceae</taxon>
        <taxon>Chlorellales</taxon>
        <taxon>Chlorellaceae</taxon>
        <taxon>Apatococcus</taxon>
    </lineage>
</organism>
<dbReference type="Gene3D" id="3.30.70.2330">
    <property type="match status" value="1"/>
</dbReference>
<sequence>MSCGLDRVLFSSQSQRGLCLQAHRRGTLQWHEADPQRKHQQAPSTAVPEKLSATAARDWLRKSLEPYTCRIAGISFEGRQSLIPQLQEGRPVEFRHEPDNPYDSNAVKVLTLDGLDLGYVPRAETATFGFNTTFGHVISVGPAADSGLSGVLVRAWPTLPPLTVDAFPSELAPVVNLSTLLSGADWEQLAHKTYATADHRCEVTGGVGPAWPVECQEVWEFDDKQHVLRLMGMTALAPEVHLAKHIMQLDGQQQSRALETLEQVNMWNLGDVETYLKGVAEQAQHRSNHIWQLDLTWLHSQGVKVPALPPSYGSTGPAVSRQR</sequence>
<evidence type="ECO:0000259" key="3">
    <source>
        <dbReference type="SMART" id="SM00910"/>
    </source>
</evidence>
<dbReference type="SMART" id="SM00910">
    <property type="entry name" value="HIRAN"/>
    <property type="match status" value="1"/>
</dbReference>
<name>A0AAW1Q4A4_9CHLO</name>
<feature type="domain" description="HIRAN" evidence="3">
    <location>
        <begin position="66"/>
        <end position="159"/>
    </location>
</feature>
<evidence type="ECO:0000256" key="2">
    <source>
        <dbReference type="ARBA" id="ARBA00022801"/>
    </source>
</evidence>
<dbReference type="AlphaFoldDB" id="A0AAW1Q4A4"/>
<gene>
    <name evidence="4" type="ORF">WJX74_000596</name>
</gene>
<dbReference type="Proteomes" id="UP001438707">
    <property type="component" value="Unassembled WGS sequence"/>
</dbReference>
<evidence type="ECO:0000313" key="4">
    <source>
        <dbReference type="EMBL" id="KAK9816032.1"/>
    </source>
</evidence>
<dbReference type="GO" id="GO:0016818">
    <property type="term" value="F:hydrolase activity, acting on acid anhydrides, in phosphorus-containing anhydrides"/>
    <property type="evidence" value="ECO:0007669"/>
    <property type="project" value="InterPro"/>
</dbReference>
<evidence type="ECO:0000313" key="5">
    <source>
        <dbReference type="Proteomes" id="UP001438707"/>
    </source>
</evidence>
<protein>
    <recommendedName>
        <fullName evidence="3">HIRAN domain-containing protein</fullName>
    </recommendedName>
</protein>
<keyword evidence="5" id="KW-1185">Reference proteome</keyword>